<dbReference type="PROSITE" id="PS50016">
    <property type="entry name" value="ZF_PHD_2"/>
    <property type="match status" value="1"/>
</dbReference>
<feature type="compositionally biased region" description="Polar residues" evidence="8">
    <location>
        <begin position="53"/>
        <end position="63"/>
    </location>
</feature>
<dbReference type="SMART" id="SM00249">
    <property type="entry name" value="PHD"/>
    <property type="match status" value="1"/>
</dbReference>
<feature type="region of interest" description="Disordered" evidence="8">
    <location>
        <begin position="1661"/>
        <end position="1684"/>
    </location>
</feature>
<feature type="region of interest" description="Disordered" evidence="8">
    <location>
        <begin position="1995"/>
        <end position="2014"/>
    </location>
</feature>
<keyword evidence="15" id="KW-1185">Reference proteome</keyword>
<keyword evidence="1" id="KW-0479">Metal-binding</keyword>
<feature type="domain" description="PHD-type" evidence="11">
    <location>
        <begin position="457"/>
        <end position="526"/>
    </location>
</feature>
<feature type="domain" description="Chromo" evidence="10">
    <location>
        <begin position="607"/>
        <end position="679"/>
    </location>
</feature>
<feature type="region of interest" description="Disordered" evidence="8">
    <location>
        <begin position="1952"/>
        <end position="1972"/>
    </location>
</feature>
<reference evidence="14" key="1">
    <citation type="journal article" date="2020" name="bioRxiv">
        <title>Hybrid origin of Populus tomentosa Carr. identified through genome sequencing and phylogenomic analysis.</title>
        <authorList>
            <person name="An X."/>
            <person name="Gao K."/>
            <person name="Chen Z."/>
            <person name="Li J."/>
            <person name="Yang X."/>
            <person name="Yang X."/>
            <person name="Zhou J."/>
            <person name="Guo T."/>
            <person name="Zhao T."/>
            <person name="Huang S."/>
            <person name="Miao D."/>
            <person name="Khan W.U."/>
            <person name="Rao P."/>
            <person name="Ye M."/>
            <person name="Lei B."/>
            <person name="Liao W."/>
            <person name="Wang J."/>
            <person name="Ji L."/>
            <person name="Li Y."/>
            <person name="Guo B."/>
            <person name="Mustafa N.S."/>
            <person name="Li S."/>
            <person name="Yun Q."/>
            <person name="Keller S.R."/>
            <person name="Mao J."/>
            <person name="Zhang R."/>
            <person name="Strauss S.H."/>
        </authorList>
    </citation>
    <scope>NUCLEOTIDE SEQUENCE</scope>
    <source>
        <strain evidence="14">GM15</strain>
        <tissue evidence="14">Leaf</tissue>
    </source>
</reference>
<dbReference type="Pfam" id="PF25029">
    <property type="entry name" value="MOM1"/>
    <property type="match status" value="2"/>
</dbReference>
<dbReference type="Pfam" id="PF00271">
    <property type="entry name" value="Helicase_C"/>
    <property type="match status" value="1"/>
</dbReference>
<dbReference type="EMBL" id="JAAWWB010000026">
    <property type="protein sequence ID" value="KAG6750367.1"/>
    <property type="molecule type" value="Genomic_DNA"/>
</dbReference>
<evidence type="ECO:0000256" key="4">
    <source>
        <dbReference type="ARBA" id="ARBA00022801"/>
    </source>
</evidence>
<keyword evidence="9" id="KW-1133">Transmembrane helix</keyword>
<feature type="domain" description="Helicase ATP-binding" evidence="12">
    <location>
        <begin position="729"/>
        <end position="893"/>
    </location>
</feature>
<dbReference type="GO" id="GO:0005524">
    <property type="term" value="F:ATP binding"/>
    <property type="evidence" value="ECO:0007669"/>
    <property type="project" value="InterPro"/>
</dbReference>
<evidence type="ECO:0000256" key="5">
    <source>
        <dbReference type="ARBA" id="ARBA00022833"/>
    </source>
</evidence>
<keyword evidence="7" id="KW-0175">Coiled coil</keyword>
<evidence type="ECO:0000259" key="10">
    <source>
        <dbReference type="PROSITE" id="PS50013"/>
    </source>
</evidence>
<dbReference type="Pfam" id="PF00176">
    <property type="entry name" value="SNF2-rel_dom"/>
    <property type="match status" value="1"/>
</dbReference>
<dbReference type="InterPro" id="IPR000953">
    <property type="entry name" value="Chromo/chromo_shadow_dom"/>
</dbReference>
<feature type="compositionally biased region" description="Polar residues" evidence="8">
    <location>
        <begin position="27"/>
        <end position="39"/>
    </location>
</feature>
<dbReference type="OrthoDB" id="885191at2759"/>
<feature type="region of interest" description="Disordered" evidence="8">
    <location>
        <begin position="2507"/>
        <end position="2527"/>
    </location>
</feature>
<evidence type="ECO:0000256" key="8">
    <source>
        <dbReference type="SAM" id="MobiDB-lite"/>
    </source>
</evidence>
<name>A0A8X8CDM2_POPTO</name>
<dbReference type="InterPro" id="IPR039322">
    <property type="entry name" value="MOM1"/>
</dbReference>
<evidence type="ECO:0000256" key="7">
    <source>
        <dbReference type="SAM" id="Coils"/>
    </source>
</evidence>
<evidence type="ECO:0000313" key="14">
    <source>
        <dbReference type="EMBL" id="KAG6750367.1"/>
    </source>
</evidence>
<feature type="domain" description="Helicase C-terminal" evidence="13">
    <location>
        <begin position="1017"/>
        <end position="1180"/>
    </location>
</feature>
<feature type="compositionally biased region" description="Polar residues" evidence="8">
    <location>
        <begin position="2396"/>
        <end position="2407"/>
    </location>
</feature>
<dbReference type="CDD" id="cd18793">
    <property type="entry name" value="SF2_C_SNF"/>
    <property type="match status" value="1"/>
</dbReference>
<keyword evidence="2" id="KW-0677">Repeat</keyword>
<dbReference type="InterPro" id="IPR019787">
    <property type="entry name" value="Znf_PHD-finger"/>
</dbReference>
<comment type="caution">
    <text evidence="14">The sequence shown here is derived from an EMBL/GenBank/DDBJ whole genome shotgun (WGS) entry which is preliminary data.</text>
</comment>
<evidence type="ECO:0000313" key="15">
    <source>
        <dbReference type="Proteomes" id="UP000886885"/>
    </source>
</evidence>
<feature type="region of interest" description="Disordered" evidence="8">
    <location>
        <begin position="1"/>
        <end position="148"/>
    </location>
</feature>
<feature type="region of interest" description="Disordered" evidence="8">
    <location>
        <begin position="234"/>
        <end position="257"/>
    </location>
</feature>
<keyword evidence="9" id="KW-0812">Transmembrane</keyword>
<dbReference type="PROSITE" id="PS51194">
    <property type="entry name" value="HELICASE_CTER"/>
    <property type="match status" value="1"/>
</dbReference>
<evidence type="ECO:0000256" key="9">
    <source>
        <dbReference type="SAM" id="Phobius"/>
    </source>
</evidence>
<dbReference type="GO" id="GO:0008270">
    <property type="term" value="F:zinc ion binding"/>
    <property type="evidence" value="ECO:0007669"/>
    <property type="project" value="UniProtKB-KW"/>
</dbReference>
<organism evidence="14 15">
    <name type="scientific">Populus tomentosa</name>
    <name type="common">Chinese white poplar</name>
    <dbReference type="NCBI Taxonomy" id="118781"/>
    <lineage>
        <taxon>Eukaryota</taxon>
        <taxon>Viridiplantae</taxon>
        <taxon>Streptophyta</taxon>
        <taxon>Embryophyta</taxon>
        <taxon>Tracheophyta</taxon>
        <taxon>Spermatophyta</taxon>
        <taxon>Magnoliopsida</taxon>
        <taxon>eudicotyledons</taxon>
        <taxon>Gunneridae</taxon>
        <taxon>Pentapetalae</taxon>
        <taxon>rosids</taxon>
        <taxon>fabids</taxon>
        <taxon>Malpighiales</taxon>
        <taxon>Salicaceae</taxon>
        <taxon>Saliceae</taxon>
        <taxon>Populus</taxon>
    </lineage>
</organism>
<gene>
    <name evidence="14" type="ORF">POTOM_044857</name>
</gene>
<accession>A0A8X8CDM2</accession>
<feature type="compositionally biased region" description="Low complexity" evidence="8">
    <location>
        <begin position="2447"/>
        <end position="2459"/>
    </location>
</feature>
<evidence type="ECO:0000256" key="3">
    <source>
        <dbReference type="ARBA" id="ARBA00022771"/>
    </source>
</evidence>
<evidence type="ECO:0000256" key="1">
    <source>
        <dbReference type="ARBA" id="ARBA00022723"/>
    </source>
</evidence>
<feature type="compositionally biased region" description="Basic and acidic residues" evidence="8">
    <location>
        <begin position="1961"/>
        <end position="1972"/>
    </location>
</feature>
<feature type="compositionally biased region" description="Polar residues" evidence="8">
    <location>
        <begin position="1669"/>
        <end position="1684"/>
    </location>
</feature>
<keyword evidence="4" id="KW-0378">Hydrolase</keyword>
<proteinExistence type="predicted"/>
<feature type="region of interest" description="Disordered" evidence="8">
    <location>
        <begin position="1861"/>
        <end position="1884"/>
    </location>
</feature>
<feature type="compositionally biased region" description="Basic and acidic residues" evidence="8">
    <location>
        <begin position="11"/>
        <end position="23"/>
    </location>
</feature>
<dbReference type="InterPro" id="IPR056882">
    <property type="entry name" value="MOM1_dom"/>
</dbReference>
<evidence type="ECO:0000256" key="6">
    <source>
        <dbReference type="PROSITE-ProRule" id="PRU00146"/>
    </source>
</evidence>
<sequence>MGNDAKASRKAKAEESKNNDVKGRSIASRSSTGLCTPSDKSGLRRSVREASSKKNVTPSPSSTRKSERPEKQTPTAPPATRKSERLVEKQILSSPLRRSERGKNQSSSSSSGSKKSGTKSSSSVMKKKQKKEKSVKQLETKDVGNDKKHVIKAVLVETKRMDARAYKALFKRQQKKANLEGRCEEMKNKNADGNDCRDGASENVNGGSECSQRKVEELIDRCVLRDSEKNLEGNSIASEPVKEMLENNGGPKSPLKRQKLTFLEKDHQFKEGDSREDLKSDDSVLLSAQRTFSEPVNDVAEMEQEQLPAELVDLTVNRTPRVDTEVESGYKEMPFKRKRSIEDLNSDATTMVSNKVADAAPCENDRTDSVAKFATSSKRQSPKSVVHFLLCSVSLFTLICTSCVLLYPFFPAFTANSFEFKDRGGIEANVTAGPAEPCITDLHLKKSSLYSQFDGDPNTCVICKLGGKLLCVTVRLHPGTPSRSISPCDWCCDGQGCKRSYHLSCLDPPLGDVPLGVWYCLACVRKKIEFGMHSVSKGIESIWDASEVEVAVDNGVQRQKQFYVKYKGLAHVHNRWLPENQLILEAPSLLAKFNQKNQVRKWKQDWIVPHHMLQKRSVMFPNQHVENFSHHAGNILACQFEWLVKWRGLDYEHATWELEIAPFMNSPEAQSLMRDYENRLVKAKGAEYLSVIDKKLTMKKRSLVKLLQLSAGGSPEFDYNHLDFVNYLRDYWLKGENAVLIDDQEQITKVISFILSLSSNASWPFLIITTSASLHSWEEELFRLAPSLYAVVYHGNKGIRKSIRKLEFYSEGGCIMFQILVTSPEVIIEDLNVLESMKWEAVIVDECQSSRIFSHFKQIKMLRTAMRLLLVNGQLKDGITEHLLSLLVHQSDLNGSEDLVTNLSPKTGNLKDQLSKYIANGPRPDPSRFKEYWVPVQLSPMQLEQYCATLLSKSLALCSSSRKNDPVGALRDILISCRKCCDHPYIMNPSLQFSLTKDRKEVDILDIGIKASGKLQLLGEMLFSIKERGLRVLVLFQSSGGSGKDNIGDILDDFVRQRFGQGSYERVDEHVLPSRKQSALKFFNNHQEGRFVFLLETRACSSSIKLSSVDTVIIFASDWNPMTDIRSLQKITLHSQFDQINIFRLYSSCTVEEKVLIIARQDKTLESSLHSISRVASHMLLMWGASYLFEKLSEFHCGNDTASSGNKLFEQSHLKDVIQEFLTIIIQKGKDNTPSNSIILKVKQNQGRYTTNFPLHGEQKIQLLDEEPPHIFWKKLLKGKQPQWKYSSGLSQRNRKRVQYADDIQKNPVVEGDEVVKKRNKVANNSTNSPSLKAALIGTSGAPVHNKSQFLPSSTGRLNTTASNHVSNFINSNSNSSEVLKANKVEYNERMNLHDSEKSLHLILKPEITKLCEILQLPENVKFMLERFLEYVLNNHHISREPASILQAFLISLENSQMSIPFAIVSISSWLVLNLYGCVIFLCQISGCFSAVKEYRVDFSSELRKDITVSMNYFLFYPLLIGFKKFGADIPSPPVFSYLSGASAFIYVYVPEHFCICENYRAFVVFLVNCVGRSMLKCSLPFADSLLYFLMFKLQCWTSASMLKHKLGHKESLTLAKQHLNFGCKKDEADFVYSKLRCLKKAFLHHTGTYKVATSPKAAEFSTEDHSKNQSNGRSSLSTPSNMQKGRIEVENLRPSQELSIDQVVSHLGLAQKDYSKSIKDIEKKCDKQMRKLLQRQQEEMEKFEKKYEEEKAELEHMHRTEAAVIRLHSNILERTDKLKVLDNVYAKKFEDLNWQMDMCLNNLLELQLATRNKLQERKAQWIKGVKSWAHAELIKKPTTNESGYNQENFVTWNSCCKEQTPERSRSMPDDVPLEVPETVSSSEDVLPGVLATSKPSSDGAASSMLDREVLLEVPQTATVRGVSEDVISANSFPCEEQIPDLQVTLRVLEANSSSDGPENTIHKSSSEKGSDRVMLTVPDREFSLGATGIVTSTGGLENAASVNPSPSEGQPYARSTSCMDVREVLLEAPETASLEAEEDVNRIMEKDGVSGMVSDNAIEVDQWNGVVCILNQEPHYDDMVAVSQQTGEVLLGVPENNFVNQQHEVDPSGVREVGVGHNQLEIDSMHVVASDNGQPTESSRLQDRVARVCNNQIAFQQVDALASQPFVASDHSHSDAPVTELLPSMDFSAGSQPTTSFAEHAPANSIAVGESGTRISNTMTAPVTSIISNCPVTAPAVRMPVSMSQDPLQNELDRICRETEQIIKIHEDTKLQLKSDCEKEIQEVVAQIRRKHDIKLQEIESEFLRKKKEMADNQNRVFLNKILAEAFRSKCMDNKASSTPVRQQEINSSIVQQQLQLLEPTARPYIVTGSYSTGLPAASLQATPTSSPTAPPQQVVHSSGRYSSTPTRPPHISSISPATSNLRIGNEIRAPAPHLQHFRPSARGMQSQQVSTTSPTSSEIPSRGPATAQQSSPQTTTNSESMGISPSITSLQGLESLMDIDNQTSTNATQAWSSPPPTDLISDSNPLAQPKLSMLKSVLTNPTSEVVCLSDDD</sequence>
<feature type="coiled-coil region" evidence="7">
    <location>
        <begin position="1719"/>
        <end position="1761"/>
    </location>
</feature>
<dbReference type="PROSITE" id="PS50013">
    <property type="entry name" value="CHROMO_2"/>
    <property type="match status" value="2"/>
</dbReference>
<evidence type="ECO:0000259" key="13">
    <source>
        <dbReference type="PROSITE" id="PS51194"/>
    </source>
</evidence>
<dbReference type="GO" id="GO:0031507">
    <property type="term" value="P:heterochromatin formation"/>
    <property type="evidence" value="ECO:0007669"/>
    <property type="project" value="InterPro"/>
</dbReference>
<feature type="region of interest" description="Disordered" evidence="8">
    <location>
        <begin position="2439"/>
        <end position="2487"/>
    </location>
</feature>
<dbReference type="InterPro" id="IPR001965">
    <property type="entry name" value="Znf_PHD"/>
</dbReference>
<dbReference type="PANTHER" id="PTHR35116">
    <property type="entry name" value="HELICASE PROTEIN MOM1"/>
    <property type="match status" value="1"/>
</dbReference>
<feature type="compositionally biased region" description="Low complexity" evidence="8">
    <location>
        <begin position="104"/>
        <end position="124"/>
    </location>
</feature>
<feature type="compositionally biased region" description="Low complexity" evidence="8">
    <location>
        <begin position="2466"/>
        <end position="2478"/>
    </location>
</feature>
<dbReference type="SMART" id="SM00298">
    <property type="entry name" value="CHROMO"/>
    <property type="match status" value="2"/>
</dbReference>
<dbReference type="GO" id="GO:0016787">
    <property type="term" value="F:hydrolase activity"/>
    <property type="evidence" value="ECO:0007669"/>
    <property type="project" value="UniProtKB-KW"/>
</dbReference>
<dbReference type="InterPro" id="IPR001650">
    <property type="entry name" value="Helicase_C-like"/>
</dbReference>
<dbReference type="PANTHER" id="PTHR35116:SF2">
    <property type="entry name" value="ATP-DEPENDENT HELICASE FAMILY PROTEIN-RELATED"/>
    <property type="match status" value="1"/>
</dbReference>
<feature type="domain" description="Chromo" evidence="10">
    <location>
        <begin position="546"/>
        <end position="605"/>
    </location>
</feature>
<evidence type="ECO:0000259" key="12">
    <source>
        <dbReference type="PROSITE" id="PS51192"/>
    </source>
</evidence>
<keyword evidence="5" id="KW-0862">Zinc</keyword>
<feature type="compositionally biased region" description="Low complexity" evidence="8">
    <location>
        <begin position="2379"/>
        <end position="2395"/>
    </location>
</feature>
<feature type="transmembrane region" description="Helical" evidence="9">
    <location>
        <begin position="385"/>
        <end position="410"/>
    </location>
</feature>
<feature type="compositionally biased region" description="Basic and acidic residues" evidence="8">
    <location>
        <begin position="132"/>
        <end position="148"/>
    </location>
</feature>
<dbReference type="InterPro" id="IPR049730">
    <property type="entry name" value="SNF2/RAD54-like_C"/>
</dbReference>
<dbReference type="InterPro" id="IPR014001">
    <property type="entry name" value="Helicase_ATP-bd"/>
</dbReference>
<protein>
    <recommendedName>
        <fullName evidence="16">Helicase protein MOM1-like</fullName>
    </recommendedName>
</protein>
<feature type="region of interest" description="Disordered" evidence="8">
    <location>
        <begin position="2379"/>
        <end position="2421"/>
    </location>
</feature>
<evidence type="ECO:0008006" key="16">
    <source>
        <dbReference type="Google" id="ProtNLM"/>
    </source>
</evidence>
<keyword evidence="9" id="KW-0472">Membrane</keyword>
<dbReference type="Proteomes" id="UP000886885">
    <property type="component" value="Chromosome 13D"/>
</dbReference>
<evidence type="ECO:0000259" key="11">
    <source>
        <dbReference type="PROSITE" id="PS50016"/>
    </source>
</evidence>
<dbReference type="PROSITE" id="PS51192">
    <property type="entry name" value="HELICASE_ATP_BIND_1"/>
    <property type="match status" value="1"/>
</dbReference>
<keyword evidence="3 6" id="KW-0863">Zinc-finger</keyword>
<evidence type="ECO:0000256" key="2">
    <source>
        <dbReference type="ARBA" id="ARBA00022737"/>
    </source>
</evidence>
<dbReference type="InterPro" id="IPR000330">
    <property type="entry name" value="SNF2_N"/>
</dbReference>